<feature type="domain" description="IQCH-like ATP-grasp" evidence="1">
    <location>
        <begin position="164"/>
        <end position="390"/>
    </location>
</feature>
<proteinExistence type="predicted"/>
<dbReference type="InParanoid" id="A0A0L0HAV7"/>
<dbReference type="OMA" id="GTTHPFM"/>
<dbReference type="RefSeq" id="XP_016606750.1">
    <property type="nucleotide sequence ID" value="XM_016754601.1"/>
</dbReference>
<evidence type="ECO:0000313" key="3">
    <source>
        <dbReference type="Proteomes" id="UP000053201"/>
    </source>
</evidence>
<dbReference type="eggNOG" id="ENOG502TAEW">
    <property type="taxonomic scope" value="Eukaryota"/>
</dbReference>
<dbReference type="Proteomes" id="UP000053201">
    <property type="component" value="Unassembled WGS sequence"/>
</dbReference>
<name>A0A0L0HAV7_SPIPD</name>
<dbReference type="PANTHER" id="PTHR14465:SF0">
    <property type="entry name" value="IQ DOMAIN-CONTAINING PROTEIN H"/>
    <property type="match status" value="1"/>
</dbReference>
<dbReference type="OrthoDB" id="2117703at2759"/>
<dbReference type="SUPFAM" id="SSF56059">
    <property type="entry name" value="Glutathione synthetase ATP-binding domain-like"/>
    <property type="match status" value="1"/>
</dbReference>
<organism evidence="2 3">
    <name type="scientific">Spizellomyces punctatus (strain DAOM BR117)</name>
    <dbReference type="NCBI Taxonomy" id="645134"/>
    <lineage>
        <taxon>Eukaryota</taxon>
        <taxon>Fungi</taxon>
        <taxon>Fungi incertae sedis</taxon>
        <taxon>Chytridiomycota</taxon>
        <taxon>Chytridiomycota incertae sedis</taxon>
        <taxon>Chytridiomycetes</taxon>
        <taxon>Spizellomycetales</taxon>
        <taxon>Spizellomycetaceae</taxon>
        <taxon>Spizellomyces</taxon>
    </lineage>
</organism>
<dbReference type="EMBL" id="KQ257460">
    <property type="protein sequence ID" value="KNC98710.1"/>
    <property type="molecule type" value="Genomic_DNA"/>
</dbReference>
<dbReference type="Gene3D" id="3.30.470.20">
    <property type="entry name" value="ATP-grasp fold, B domain"/>
    <property type="match status" value="1"/>
</dbReference>
<dbReference type="InterPro" id="IPR056855">
    <property type="entry name" value="ATP-grasp_IQCH"/>
</dbReference>
<dbReference type="InterPro" id="IPR038752">
    <property type="entry name" value="IQCH"/>
</dbReference>
<evidence type="ECO:0000259" key="1">
    <source>
        <dbReference type="Pfam" id="PF24923"/>
    </source>
</evidence>
<dbReference type="AlphaFoldDB" id="A0A0L0HAV7"/>
<dbReference type="VEuPathDB" id="FungiDB:SPPG_06388"/>
<reference evidence="2 3" key="1">
    <citation type="submission" date="2009-08" db="EMBL/GenBank/DDBJ databases">
        <title>The Genome Sequence of Spizellomyces punctatus strain DAOM BR117.</title>
        <authorList>
            <consortium name="The Broad Institute Genome Sequencing Platform"/>
            <person name="Russ C."/>
            <person name="Cuomo C."/>
            <person name="Shea T."/>
            <person name="Young S.K."/>
            <person name="Zeng Q."/>
            <person name="Koehrsen M."/>
            <person name="Haas B."/>
            <person name="Borodovsky M."/>
            <person name="Guigo R."/>
            <person name="Alvarado L."/>
            <person name="Berlin A."/>
            <person name="Bochicchio J."/>
            <person name="Borenstein D."/>
            <person name="Chapman S."/>
            <person name="Chen Z."/>
            <person name="Engels R."/>
            <person name="Freedman E."/>
            <person name="Gellesch M."/>
            <person name="Goldberg J."/>
            <person name="Griggs A."/>
            <person name="Gujja S."/>
            <person name="Heiman D."/>
            <person name="Hepburn T."/>
            <person name="Howarth C."/>
            <person name="Jen D."/>
            <person name="Larson L."/>
            <person name="Lewis B."/>
            <person name="Mehta T."/>
            <person name="Park D."/>
            <person name="Pearson M."/>
            <person name="Roberts A."/>
            <person name="Saif S."/>
            <person name="Shenoy N."/>
            <person name="Sisk P."/>
            <person name="Stolte C."/>
            <person name="Sykes S."/>
            <person name="Thomson T."/>
            <person name="Walk T."/>
            <person name="White J."/>
            <person name="Yandava C."/>
            <person name="Burger G."/>
            <person name="Gray M.W."/>
            <person name="Holland P.W.H."/>
            <person name="King N."/>
            <person name="Lang F.B.F."/>
            <person name="Roger A.J."/>
            <person name="Ruiz-Trillo I."/>
            <person name="Lander E."/>
            <person name="Nusbaum C."/>
        </authorList>
    </citation>
    <scope>NUCLEOTIDE SEQUENCE [LARGE SCALE GENOMIC DNA]</scope>
    <source>
        <strain evidence="2 3">DAOM BR117</strain>
    </source>
</reference>
<keyword evidence="3" id="KW-1185">Reference proteome</keyword>
<sequence>MSAGIGNDEPTLKNYWEEVDQDLVVLPSLTFDAEELNKISGLVNYEERLLYHILHLTHPATRVIYISSMPLDPEVINYYISLLPSSLSHKDLSRRLRLFSVHDPSGHCLAQKLLRRPRLLQRIKGIIRPSRARLQVYRRTMFEKRVAEELGLKLEAATPEEMKWGTKSGSRKAFREAQVPHPVGTYQAAQSVEALVEAIGEVLVHNPGVKKGMVKLDESFAGMGNAIVDLSEAAEMLHGSSNSTYHVDSSLKNAIGRALESMSFESKDECWTRFQSGIQSIGAIFEAFVPQQAGQTTPSAQGYISEDGQVTILSTHEQVMDGRHYDGCQFPANSAYGAGLVRYASEVGQVLAKHGVAGHFGVDFMATPPSANSRSNEHSLHALEINLRATGTTFPLMSLLLLNHTSLDTTSPAQLKTKHYITTDHFGSEALKTLTPGDVPDILSRSPYDWSHETQTGVVLYMIGGVAEFGRFGAMFAGDTLEQCKVMMKGLMQIFEDEAEKWNQEAEDVPEDSFSVLVGSVVEASGA</sequence>
<gene>
    <name evidence="2" type="ORF">SPPG_06388</name>
</gene>
<accession>A0A0L0HAV7</accession>
<dbReference type="GeneID" id="27689698"/>
<protein>
    <recommendedName>
        <fullName evidence="1">IQCH-like ATP-grasp domain-containing protein</fullName>
    </recommendedName>
</protein>
<evidence type="ECO:0000313" key="2">
    <source>
        <dbReference type="EMBL" id="KNC98710.1"/>
    </source>
</evidence>
<dbReference type="Pfam" id="PF24923">
    <property type="entry name" value="ATP-grasp_IQCH"/>
    <property type="match status" value="1"/>
</dbReference>
<dbReference type="PANTHER" id="PTHR14465">
    <property type="entry name" value="IQ DOMAIN-CONTAINING PROTEIN H"/>
    <property type="match status" value="1"/>
</dbReference>